<dbReference type="PANTHER" id="PTHR47293">
    <property type="entry name" value="JACALIN-RELATED LECTIN 3"/>
    <property type="match status" value="1"/>
</dbReference>
<dbReference type="AlphaFoldDB" id="A0A6I9S256"/>
<dbReference type="GeneID" id="105052852"/>
<dbReference type="PROSITE" id="PS51752">
    <property type="entry name" value="JACALIN_LECTIN"/>
    <property type="match status" value="1"/>
</dbReference>
<dbReference type="Proteomes" id="UP000504607">
    <property type="component" value="Chromosome 10"/>
</dbReference>
<dbReference type="CDD" id="cd09612">
    <property type="entry name" value="Jacalin"/>
    <property type="match status" value="1"/>
</dbReference>
<dbReference type="RefSeq" id="XP_010932115.1">
    <property type="nucleotide sequence ID" value="XM_010933813.3"/>
</dbReference>
<protein>
    <submittedName>
        <fullName evidence="4">Jacalin-related lectin 3 isoform X1</fullName>
    </submittedName>
</protein>
<keyword evidence="1" id="KW-0430">Lectin</keyword>
<keyword evidence="3" id="KW-1185">Reference proteome</keyword>
<dbReference type="PANTHER" id="PTHR47293:SF15">
    <property type="entry name" value="JACALIN-RELATED LECTIN 19"/>
    <property type="match status" value="1"/>
</dbReference>
<dbReference type="GO" id="GO:0030246">
    <property type="term" value="F:carbohydrate binding"/>
    <property type="evidence" value="ECO:0007669"/>
    <property type="project" value="UniProtKB-KW"/>
</dbReference>
<dbReference type="InterPro" id="IPR033734">
    <property type="entry name" value="Jacalin-like_lectin_dom_plant"/>
</dbReference>
<evidence type="ECO:0000313" key="3">
    <source>
        <dbReference type="Proteomes" id="UP000504607"/>
    </source>
</evidence>
<accession>A0A6I9S256</accession>
<feature type="domain" description="Jacalin-type lectin" evidence="2">
    <location>
        <begin position="14"/>
        <end position="160"/>
    </location>
</feature>
<dbReference type="KEGG" id="egu:105052852"/>
<dbReference type="Gene3D" id="2.100.10.30">
    <property type="entry name" value="Jacalin-like lectin domain"/>
    <property type="match status" value="1"/>
</dbReference>
<dbReference type="FunCoup" id="A0A6I9S256">
    <property type="interactions" value="9"/>
</dbReference>
<dbReference type="SUPFAM" id="SSF51101">
    <property type="entry name" value="Mannose-binding lectins"/>
    <property type="match status" value="1"/>
</dbReference>
<sequence>MSIINTSAPGNEFLIKLGARGNLSFGVENWDEVFNGKLRQILISHGDAINSIQVSYSTTPGERLVLAHKHGGDGDEFDCVNLESWESLTMVKGYYGPVRRNDPSVVRSLTFGTNGATYGPFGTEEGIPFCFHIPSGVSFGGFHGCSDGRYLHAIGIYIKSTARHHLGPKPERVYFGRSVHSVE</sequence>
<organism evidence="3 4">
    <name type="scientific">Elaeis guineensis var. tenera</name>
    <name type="common">Oil palm</name>
    <dbReference type="NCBI Taxonomy" id="51953"/>
    <lineage>
        <taxon>Eukaryota</taxon>
        <taxon>Viridiplantae</taxon>
        <taxon>Streptophyta</taxon>
        <taxon>Embryophyta</taxon>
        <taxon>Tracheophyta</taxon>
        <taxon>Spermatophyta</taxon>
        <taxon>Magnoliopsida</taxon>
        <taxon>Liliopsida</taxon>
        <taxon>Arecaceae</taxon>
        <taxon>Arecoideae</taxon>
        <taxon>Cocoseae</taxon>
        <taxon>Elaeidinae</taxon>
        <taxon>Elaeis</taxon>
    </lineage>
</organism>
<evidence type="ECO:0000256" key="1">
    <source>
        <dbReference type="ARBA" id="ARBA00022734"/>
    </source>
</evidence>
<evidence type="ECO:0000259" key="2">
    <source>
        <dbReference type="PROSITE" id="PS51752"/>
    </source>
</evidence>
<dbReference type="Pfam" id="PF01419">
    <property type="entry name" value="Jacalin"/>
    <property type="match status" value="1"/>
</dbReference>
<dbReference type="InParanoid" id="A0A6I9S256"/>
<gene>
    <name evidence="4" type="primary">LOC105052852</name>
</gene>
<proteinExistence type="predicted"/>
<dbReference type="InterPro" id="IPR036404">
    <property type="entry name" value="Jacalin-like_lectin_dom_sf"/>
</dbReference>
<evidence type="ECO:0000313" key="4">
    <source>
        <dbReference type="RefSeq" id="XP_010932115.1"/>
    </source>
</evidence>
<dbReference type="SMART" id="SM00915">
    <property type="entry name" value="Jacalin"/>
    <property type="match status" value="1"/>
</dbReference>
<name>A0A6I9S256_ELAGV</name>
<dbReference type="InterPro" id="IPR001229">
    <property type="entry name" value="Jacalin-like_lectin_dom"/>
</dbReference>
<dbReference type="OrthoDB" id="737179at2759"/>
<reference evidence="4" key="1">
    <citation type="submission" date="2025-08" db="UniProtKB">
        <authorList>
            <consortium name="RefSeq"/>
        </authorList>
    </citation>
    <scope>IDENTIFICATION</scope>
</reference>